<gene>
    <name evidence="2" type="ORF">K7432_012781</name>
</gene>
<dbReference type="InterPro" id="IPR004864">
    <property type="entry name" value="LEA_2"/>
</dbReference>
<accession>A0ABR2WKD7</accession>
<feature type="domain" description="Late embryogenesis abundant protein LEA-2 subgroup" evidence="1">
    <location>
        <begin position="8"/>
        <end position="105"/>
    </location>
</feature>
<reference evidence="2 3" key="1">
    <citation type="submission" date="2023-04" db="EMBL/GenBank/DDBJ databases">
        <title>Genome of Basidiobolus ranarum AG-B5.</title>
        <authorList>
            <person name="Stajich J.E."/>
            <person name="Carter-House D."/>
            <person name="Gryganskyi A."/>
        </authorList>
    </citation>
    <scope>NUCLEOTIDE SEQUENCE [LARGE SCALE GENOMIC DNA]</scope>
    <source>
        <strain evidence="2 3">AG-B5</strain>
    </source>
</reference>
<evidence type="ECO:0000313" key="2">
    <source>
        <dbReference type="EMBL" id="KAK9761939.1"/>
    </source>
</evidence>
<sequence>VIDIDLILKVHNPNLISIKLSNITATGFYNINGKSVNVGKGALNQTVTFPATGDLTFPLPFHLLYTASDPDSQAALKDLISRCGILGGARQPLSMSYKAELDIALISWLGIRPTITNNISFDCPITM</sequence>
<evidence type="ECO:0000313" key="3">
    <source>
        <dbReference type="Proteomes" id="UP001479436"/>
    </source>
</evidence>
<dbReference type="Pfam" id="PF03168">
    <property type="entry name" value="LEA_2"/>
    <property type="match status" value="1"/>
</dbReference>
<dbReference type="Proteomes" id="UP001479436">
    <property type="component" value="Unassembled WGS sequence"/>
</dbReference>
<protein>
    <recommendedName>
        <fullName evidence="1">Late embryogenesis abundant protein LEA-2 subgroup domain-containing protein</fullName>
    </recommendedName>
</protein>
<comment type="caution">
    <text evidence="2">The sequence shown here is derived from an EMBL/GenBank/DDBJ whole genome shotgun (WGS) entry which is preliminary data.</text>
</comment>
<dbReference type="EMBL" id="JASJQH010001157">
    <property type="protein sequence ID" value="KAK9761939.1"/>
    <property type="molecule type" value="Genomic_DNA"/>
</dbReference>
<organism evidence="2 3">
    <name type="scientific">Basidiobolus ranarum</name>
    <dbReference type="NCBI Taxonomy" id="34480"/>
    <lineage>
        <taxon>Eukaryota</taxon>
        <taxon>Fungi</taxon>
        <taxon>Fungi incertae sedis</taxon>
        <taxon>Zoopagomycota</taxon>
        <taxon>Entomophthoromycotina</taxon>
        <taxon>Basidiobolomycetes</taxon>
        <taxon>Basidiobolales</taxon>
        <taxon>Basidiobolaceae</taxon>
        <taxon>Basidiobolus</taxon>
    </lineage>
</organism>
<feature type="non-terminal residue" evidence="2">
    <location>
        <position position="1"/>
    </location>
</feature>
<dbReference type="Gene3D" id="2.60.40.1820">
    <property type="match status" value="1"/>
</dbReference>
<name>A0ABR2WKD7_9FUNG</name>
<evidence type="ECO:0000259" key="1">
    <source>
        <dbReference type="Pfam" id="PF03168"/>
    </source>
</evidence>
<dbReference type="SUPFAM" id="SSF117070">
    <property type="entry name" value="LEA14-like"/>
    <property type="match status" value="1"/>
</dbReference>
<keyword evidence="3" id="KW-1185">Reference proteome</keyword>
<proteinExistence type="predicted"/>